<organism evidence="1 2">
    <name type="scientific">Scleropages formosus</name>
    <name type="common">Asian bonytongue</name>
    <name type="synonym">Osteoglossum formosum</name>
    <dbReference type="NCBI Taxonomy" id="113540"/>
    <lineage>
        <taxon>Eukaryota</taxon>
        <taxon>Metazoa</taxon>
        <taxon>Chordata</taxon>
        <taxon>Craniata</taxon>
        <taxon>Vertebrata</taxon>
        <taxon>Euteleostomi</taxon>
        <taxon>Actinopterygii</taxon>
        <taxon>Neopterygii</taxon>
        <taxon>Teleostei</taxon>
        <taxon>Osteoglossocephala</taxon>
        <taxon>Osteoglossomorpha</taxon>
        <taxon>Osteoglossiformes</taxon>
        <taxon>Osteoglossidae</taxon>
        <taxon>Scleropages</taxon>
    </lineage>
</organism>
<evidence type="ECO:0000313" key="1">
    <source>
        <dbReference type="Ensembl" id="ENSSFOP00015003050.1"/>
    </source>
</evidence>
<reference evidence="1" key="3">
    <citation type="submission" date="2025-09" db="UniProtKB">
        <authorList>
            <consortium name="Ensembl"/>
        </authorList>
    </citation>
    <scope>IDENTIFICATION</scope>
</reference>
<dbReference type="OrthoDB" id="10006939at2759"/>
<proteinExistence type="predicted"/>
<dbReference type="GO" id="GO:0003676">
    <property type="term" value="F:nucleic acid binding"/>
    <property type="evidence" value="ECO:0007669"/>
    <property type="project" value="InterPro"/>
</dbReference>
<keyword evidence="2" id="KW-1185">Reference proteome</keyword>
<dbReference type="InterPro" id="IPR036397">
    <property type="entry name" value="RNaseH_sf"/>
</dbReference>
<evidence type="ECO:0008006" key="3">
    <source>
        <dbReference type="Google" id="ProtNLM"/>
    </source>
</evidence>
<dbReference type="Proteomes" id="UP000694397">
    <property type="component" value="Chromosome 5"/>
</dbReference>
<accession>A0A8C9QUX5</accession>
<reference evidence="1 2" key="1">
    <citation type="submission" date="2019-04" db="EMBL/GenBank/DDBJ databases">
        <authorList>
            <consortium name="Wellcome Sanger Institute Data Sharing"/>
        </authorList>
    </citation>
    <scope>NUCLEOTIDE SEQUENCE [LARGE SCALE GENOMIC DNA]</scope>
</reference>
<dbReference type="GeneTree" id="ENSGT01030000235257"/>
<name>A0A8C9QUX5_SCLFO</name>
<protein>
    <recommendedName>
        <fullName evidence="3">Tc1-like transposase DDE domain-containing protein</fullName>
    </recommendedName>
</protein>
<dbReference type="AlphaFoldDB" id="A0A8C9QUX5"/>
<evidence type="ECO:0000313" key="2">
    <source>
        <dbReference type="Proteomes" id="UP000694397"/>
    </source>
</evidence>
<sequence length="66" mass="7405">MAIMTSAVNAQVAKSVKAFLQERHTNSMTWPANSPDVNPTENLWWKLKKLVYDKAPSCKADLLMAI</sequence>
<dbReference type="Ensembl" id="ENSSFOT00015003100.2">
    <property type="protein sequence ID" value="ENSSFOP00015003050.1"/>
    <property type="gene ID" value="ENSSFOG00015002004.2"/>
</dbReference>
<dbReference type="Gene3D" id="3.30.420.10">
    <property type="entry name" value="Ribonuclease H-like superfamily/Ribonuclease H"/>
    <property type="match status" value="1"/>
</dbReference>
<reference evidence="1" key="2">
    <citation type="submission" date="2025-08" db="UniProtKB">
        <authorList>
            <consortium name="Ensembl"/>
        </authorList>
    </citation>
    <scope>IDENTIFICATION</scope>
</reference>